<keyword evidence="1" id="KW-0812">Transmembrane</keyword>
<dbReference type="Pfam" id="PF21900">
    <property type="entry name" value="DUF6920"/>
    <property type="match status" value="1"/>
</dbReference>
<accession>A0A9Q4KNI5</accession>
<sequence>MSHVTILFFIASIIIILFVIVVAFCSLSFQRNVGDEISDLSQRAKETKTESLSGERIDFLPEPVQRYVRYSLPEGAEPVRFARMKQTGEFRTDPAGVWMPVEAEQYFSAGFPAFIWHAKIQFWSLFWIDVRDKYDGGEGNMLVKIFSTIPVADAKGPEIDVSSLHRYIGEMPWFPTAFLNEEHITWEPIDSSHAKAVITDGENVASVEFSFDEEGRITKVTTEERFRTVGNQFSADKWTGYYYDYQEKNGLNVPMEIMGEWNLPDGNFSYVKLRVTEMEYDVFSGY</sequence>
<comment type="caution">
    <text evidence="2">The sequence shown here is derived from an EMBL/GenBank/DDBJ whole genome shotgun (WGS) entry which is preliminary data.</text>
</comment>
<protein>
    <submittedName>
        <fullName evidence="2">Uncharacterized protein</fullName>
    </submittedName>
</protein>
<keyword evidence="1" id="KW-0472">Membrane</keyword>
<organism evidence="2 3">
    <name type="scientific">Methanogenium marinum</name>
    <dbReference type="NCBI Taxonomy" id="348610"/>
    <lineage>
        <taxon>Archaea</taxon>
        <taxon>Methanobacteriati</taxon>
        <taxon>Methanobacteriota</taxon>
        <taxon>Stenosarchaea group</taxon>
        <taxon>Methanomicrobia</taxon>
        <taxon>Methanomicrobiales</taxon>
        <taxon>Methanomicrobiaceae</taxon>
        <taxon>Methanogenium</taxon>
    </lineage>
</organism>
<dbReference type="Proteomes" id="UP001143747">
    <property type="component" value="Unassembled WGS sequence"/>
</dbReference>
<feature type="transmembrane region" description="Helical" evidence="1">
    <location>
        <begin position="6"/>
        <end position="29"/>
    </location>
</feature>
<dbReference type="RefSeq" id="WP_274924331.1">
    <property type="nucleotide sequence ID" value="NZ_JAKELO010000002.1"/>
</dbReference>
<evidence type="ECO:0000313" key="3">
    <source>
        <dbReference type="Proteomes" id="UP001143747"/>
    </source>
</evidence>
<keyword evidence="3" id="KW-1185">Reference proteome</keyword>
<reference evidence="2" key="1">
    <citation type="submission" date="2022-01" db="EMBL/GenBank/DDBJ databases">
        <title>Draft genome of Methanogenium marinum DSM 15558.</title>
        <authorList>
            <person name="Chen S.-C."/>
            <person name="You Y.-T."/>
        </authorList>
    </citation>
    <scope>NUCLEOTIDE SEQUENCE</scope>
    <source>
        <strain evidence="2">DSM 15558</strain>
    </source>
</reference>
<gene>
    <name evidence="2" type="ORF">L0665_03530</name>
</gene>
<evidence type="ECO:0000256" key="1">
    <source>
        <dbReference type="SAM" id="Phobius"/>
    </source>
</evidence>
<dbReference type="AlphaFoldDB" id="A0A9Q4KNI5"/>
<dbReference type="InterPro" id="IPR054213">
    <property type="entry name" value="DUF6920"/>
</dbReference>
<proteinExistence type="predicted"/>
<keyword evidence="1" id="KW-1133">Transmembrane helix</keyword>
<evidence type="ECO:0000313" key="2">
    <source>
        <dbReference type="EMBL" id="MDE4907683.1"/>
    </source>
</evidence>
<dbReference type="EMBL" id="JAKELO010000002">
    <property type="protein sequence ID" value="MDE4907683.1"/>
    <property type="molecule type" value="Genomic_DNA"/>
</dbReference>
<name>A0A9Q4KNI5_9EURY</name>